<reference evidence="4 5" key="1">
    <citation type="submission" date="2018-08" db="EMBL/GenBank/DDBJ databases">
        <title>Aphanomyces genome sequencing and annotation.</title>
        <authorList>
            <person name="Minardi D."/>
            <person name="Oidtmann B."/>
            <person name="Van Der Giezen M."/>
            <person name="Studholme D.J."/>
        </authorList>
    </citation>
    <scope>NUCLEOTIDE SEQUENCE [LARGE SCALE GENOMIC DNA]</scope>
    <source>
        <strain evidence="4 5">NJM0002</strain>
    </source>
</reference>
<accession>A0A418AK49</accession>
<dbReference type="SUPFAM" id="SSF52058">
    <property type="entry name" value="L domain-like"/>
    <property type="match status" value="1"/>
</dbReference>
<feature type="transmembrane region" description="Helical" evidence="3">
    <location>
        <begin position="361"/>
        <end position="385"/>
    </location>
</feature>
<keyword evidence="2" id="KW-0677">Repeat</keyword>
<dbReference type="EMBL" id="QUSY01001548">
    <property type="protein sequence ID" value="RHY24582.1"/>
    <property type="molecule type" value="Genomic_DNA"/>
</dbReference>
<keyword evidence="3" id="KW-0472">Membrane</keyword>
<evidence type="ECO:0000256" key="2">
    <source>
        <dbReference type="ARBA" id="ARBA00022737"/>
    </source>
</evidence>
<evidence type="ECO:0000313" key="5">
    <source>
        <dbReference type="Proteomes" id="UP000285060"/>
    </source>
</evidence>
<feature type="transmembrane region" description="Helical" evidence="3">
    <location>
        <begin position="307"/>
        <end position="326"/>
    </location>
</feature>
<feature type="transmembrane region" description="Helical" evidence="3">
    <location>
        <begin position="485"/>
        <end position="503"/>
    </location>
</feature>
<dbReference type="PANTHER" id="PTHR48051:SF1">
    <property type="entry name" value="RAS SUPPRESSOR PROTEIN 1"/>
    <property type="match status" value="1"/>
</dbReference>
<feature type="transmembrane region" description="Helical" evidence="3">
    <location>
        <begin position="523"/>
        <end position="541"/>
    </location>
</feature>
<dbReference type="PANTHER" id="PTHR48051">
    <property type="match status" value="1"/>
</dbReference>
<keyword evidence="1" id="KW-0433">Leucine-rich repeat</keyword>
<feature type="transmembrane region" description="Helical" evidence="3">
    <location>
        <begin position="647"/>
        <end position="668"/>
    </location>
</feature>
<dbReference type="GO" id="GO:0005737">
    <property type="term" value="C:cytoplasm"/>
    <property type="evidence" value="ECO:0007669"/>
    <property type="project" value="TreeGrafter"/>
</dbReference>
<dbReference type="VEuPathDB" id="FungiDB:H310_03269"/>
<feature type="transmembrane region" description="Helical" evidence="3">
    <location>
        <begin position="268"/>
        <end position="287"/>
    </location>
</feature>
<gene>
    <name evidence="4" type="ORF">DYB32_008790</name>
</gene>
<keyword evidence="5" id="KW-1185">Reference proteome</keyword>
<dbReference type="SMART" id="SM00364">
    <property type="entry name" value="LRR_BAC"/>
    <property type="match status" value="4"/>
</dbReference>
<organism evidence="4 5">
    <name type="scientific">Aphanomyces invadans</name>
    <dbReference type="NCBI Taxonomy" id="157072"/>
    <lineage>
        <taxon>Eukaryota</taxon>
        <taxon>Sar</taxon>
        <taxon>Stramenopiles</taxon>
        <taxon>Oomycota</taxon>
        <taxon>Saprolegniomycetes</taxon>
        <taxon>Saprolegniales</taxon>
        <taxon>Verrucalvaceae</taxon>
        <taxon>Aphanomyces</taxon>
    </lineage>
</organism>
<dbReference type="InterPro" id="IPR025875">
    <property type="entry name" value="Leu-rich_rpt_4"/>
</dbReference>
<dbReference type="Pfam" id="PF07690">
    <property type="entry name" value="MFS_1"/>
    <property type="match status" value="1"/>
</dbReference>
<protein>
    <recommendedName>
        <fullName evidence="6">Major facilitator superfamily (MFS) profile domain-containing protein</fullName>
    </recommendedName>
</protein>
<name>A0A418AK49_9STRA</name>
<dbReference type="Proteomes" id="UP000285060">
    <property type="component" value="Unassembled WGS sequence"/>
</dbReference>
<dbReference type="GO" id="GO:0022857">
    <property type="term" value="F:transmembrane transporter activity"/>
    <property type="evidence" value="ECO:0007669"/>
    <property type="project" value="InterPro"/>
</dbReference>
<keyword evidence="3" id="KW-1133">Transmembrane helix</keyword>
<dbReference type="SMART" id="SM00369">
    <property type="entry name" value="LRR_TYP"/>
    <property type="match status" value="4"/>
</dbReference>
<feature type="transmembrane region" description="Helical" evidence="3">
    <location>
        <begin position="553"/>
        <end position="571"/>
    </location>
</feature>
<comment type="caution">
    <text evidence="4">The sequence shown here is derived from an EMBL/GenBank/DDBJ whole genome shotgun (WGS) entry which is preliminary data.</text>
</comment>
<dbReference type="SUPFAM" id="SSF103473">
    <property type="entry name" value="MFS general substrate transporter"/>
    <property type="match status" value="1"/>
</dbReference>
<proteinExistence type="predicted"/>
<feature type="transmembrane region" description="Helical" evidence="3">
    <location>
        <begin position="426"/>
        <end position="446"/>
    </location>
</feature>
<dbReference type="InterPro" id="IPR001611">
    <property type="entry name" value="Leu-rich_rpt"/>
</dbReference>
<feature type="transmembrane region" description="Helical" evidence="3">
    <location>
        <begin position="333"/>
        <end position="355"/>
    </location>
</feature>
<evidence type="ECO:0000256" key="3">
    <source>
        <dbReference type="SAM" id="Phobius"/>
    </source>
</evidence>
<dbReference type="Gene3D" id="1.20.1250.20">
    <property type="entry name" value="MFS general substrate transporter like domains"/>
    <property type="match status" value="2"/>
</dbReference>
<dbReference type="InterPro" id="IPR036259">
    <property type="entry name" value="MFS_trans_sf"/>
</dbReference>
<dbReference type="PROSITE" id="PS51450">
    <property type="entry name" value="LRR"/>
    <property type="match status" value="2"/>
</dbReference>
<dbReference type="VEuPathDB" id="FungiDB:H310_03268"/>
<evidence type="ECO:0000313" key="4">
    <source>
        <dbReference type="EMBL" id="RHY24582.1"/>
    </source>
</evidence>
<keyword evidence="3" id="KW-0812">Transmembrane</keyword>
<dbReference type="InterPro" id="IPR032675">
    <property type="entry name" value="LRR_dom_sf"/>
</dbReference>
<dbReference type="InterPro" id="IPR003591">
    <property type="entry name" value="Leu-rich_rpt_typical-subtyp"/>
</dbReference>
<evidence type="ECO:0008006" key="6">
    <source>
        <dbReference type="Google" id="ProtNLM"/>
    </source>
</evidence>
<dbReference type="InterPro" id="IPR011701">
    <property type="entry name" value="MFS"/>
</dbReference>
<feature type="transmembrane region" description="Helical" evidence="3">
    <location>
        <begin position="397"/>
        <end position="420"/>
    </location>
</feature>
<evidence type="ECO:0000256" key="1">
    <source>
        <dbReference type="ARBA" id="ARBA00022614"/>
    </source>
</evidence>
<dbReference type="AlphaFoldDB" id="A0A418AK49"/>
<sequence length="674" mass="73507">MGNAGSSREKKDAKAITKKSVQAQKIDRAHATGILSLKGCKLKQVPVDVFNIPTLHTLDLSLNDITELPPRIAQLTALKTLKVDGNQLTRLPDLSPLVKLNNLVADNNVIAVIDGLPMSLSKLSVRNNKLTSFPRCISSLARLEVLDIAMNLVTEVPAVVAQCAQLKELNVDYNRLQYVPPALGQCSKLTTLFARHNQLGPPQSLAPEFLQHSSVNVMQLEGNPMTKHDLEAMEGVAAFLERRKILKDKEIHGGLSTDVSLMEEWTKAASVIVGTLMMFSLGSAYAISSWNGQMKDALEMTQSEIAAVAACFTFGQYNSIWAGFFYDRFGVRWTSLVSAVMLATFYWLAAFLSATPSAPHWAMPACFVFIGLGHAFPAVAGMAANEGVYGQIHRGKIMGLLVSSYSGGGAVFAYIYHTWFDHDVDAYFTFIGSSLSLLCIFGAVFLQARGHHHVLERDDEAMPLEQKDEVGRDITLWPLVQTAEFWHLFVVVLVGVGCPLFVMNNLSFLVESNGGDVTHVPTLVLLFSLFNLVGRFAMGAISDAWLSTVPRSYFLTASVVLVGVVQLSFVVCPVEYMMVPVVLTGFGEGCVFGLFPVLTRELFGRRHFGKNYGLVSLANAVGFPLVLDPLSSALYRVQLTPGTEKCLGSGCFTPMFFVTAGLSLVATFSSTRLH</sequence>
<feature type="transmembrane region" description="Helical" evidence="3">
    <location>
        <begin position="577"/>
        <end position="599"/>
    </location>
</feature>
<dbReference type="InterPro" id="IPR050216">
    <property type="entry name" value="LRR_domain-containing"/>
</dbReference>
<dbReference type="Pfam" id="PF12799">
    <property type="entry name" value="LRR_4"/>
    <property type="match status" value="1"/>
</dbReference>
<dbReference type="Gene3D" id="3.80.10.10">
    <property type="entry name" value="Ribonuclease Inhibitor"/>
    <property type="match status" value="2"/>
</dbReference>